<keyword evidence="3 7" id="KW-0812">Transmembrane</keyword>
<keyword evidence="6 7" id="KW-0472">Membrane</keyword>
<feature type="transmembrane region" description="Helical" evidence="7">
    <location>
        <begin position="244"/>
        <end position="264"/>
    </location>
</feature>
<keyword evidence="2" id="KW-0433">Leucine-rich repeat</keyword>
<evidence type="ECO:0000256" key="5">
    <source>
        <dbReference type="ARBA" id="ARBA00022989"/>
    </source>
</evidence>
<feature type="transmembrane region" description="Helical" evidence="7">
    <location>
        <begin position="6"/>
        <end position="30"/>
    </location>
</feature>
<proteinExistence type="evidence at transcript level"/>
<keyword evidence="9" id="KW-0675">Receptor</keyword>
<evidence type="ECO:0000256" key="2">
    <source>
        <dbReference type="ARBA" id="ARBA00022614"/>
    </source>
</evidence>
<feature type="transmembrane region" description="Helical" evidence="7">
    <location>
        <begin position="318"/>
        <end position="337"/>
    </location>
</feature>
<evidence type="ECO:0000256" key="1">
    <source>
        <dbReference type="ARBA" id="ARBA00004370"/>
    </source>
</evidence>
<dbReference type="PANTHER" id="PTHR24372:SF77">
    <property type="entry name" value="G-PROTEIN COUPLED RECEPTORS FAMILY 1 PROFILE DOMAIN-CONTAINING PROTEIN"/>
    <property type="match status" value="1"/>
</dbReference>
<evidence type="ECO:0000256" key="3">
    <source>
        <dbReference type="ARBA" id="ARBA00022692"/>
    </source>
</evidence>
<dbReference type="Pfam" id="PF00001">
    <property type="entry name" value="7tm_1"/>
    <property type="match status" value="1"/>
</dbReference>
<dbReference type="AlphaFoldDB" id="A0A6F9DKK3"/>
<name>A0A6F9DKK3_9ASCI</name>
<accession>A0A6F9DKK3</accession>
<reference evidence="9" key="1">
    <citation type="submission" date="2020-04" db="EMBL/GenBank/DDBJ databases">
        <authorList>
            <person name="Neveu A P."/>
        </authorList>
    </citation>
    <scope>NUCLEOTIDE SEQUENCE</scope>
    <source>
        <tissue evidence="9">Whole embryo</tissue>
    </source>
</reference>
<evidence type="ECO:0000256" key="4">
    <source>
        <dbReference type="ARBA" id="ARBA00022737"/>
    </source>
</evidence>
<feature type="transmembrane region" description="Helical" evidence="7">
    <location>
        <begin position="130"/>
        <end position="154"/>
    </location>
</feature>
<dbReference type="PROSITE" id="PS50262">
    <property type="entry name" value="G_PROTEIN_RECEP_F1_2"/>
    <property type="match status" value="1"/>
</dbReference>
<organism evidence="9">
    <name type="scientific">Phallusia mammillata</name>
    <dbReference type="NCBI Taxonomy" id="59560"/>
    <lineage>
        <taxon>Eukaryota</taxon>
        <taxon>Metazoa</taxon>
        <taxon>Chordata</taxon>
        <taxon>Tunicata</taxon>
        <taxon>Ascidiacea</taxon>
        <taxon>Phlebobranchia</taxon>
        <taxon>Ascidiidae</taxon>
        <taxon>Phallusia</taxon>
    </lineage>
</organism>
<dbReference type="GO" id="GO:0008528">
    <property type="term" value="F:G protein-coupled peptide receptor activity"/>
    <property type="evidence" value="ECO:0007669"/>
    <property type="project" value="TreeGrafter"/>
</dbReference>
<protein>
    <submittedName>
        <fullName evidence="9">Low-density lipoprotein receptor-related protein 1B-like</fullName>
    </submittedName>
</protein>
<feature type="transmembrane region" description="Helical" evidence="7">
    <location>
        <begin position="42"/>
        <end position="72"/>
    </location>
</feature>
<dbReference type="GO" id="GO:0009755">
    <property type="term" value="P:hormone-mediated signaling pathway"/>
    <property type="evidence" value="ECO:0007669"/>
    <property type="project" value="TreeGrafter"/>
</dbReference>
<evidence type="ECO:0000256" key="7">
    <source>
        <dbReference type="SAM" id="Phobius"/>
    </source>
</evidence>
<evidence type="ECO:0000256" key="6">
    <source>
        <dbReference type="ARBA" id="ARBA00023136"/>
    </source>
</evidence>
<dbReference type="GO" id="GO:0005886">
    <property type="term" value="C:plasma membrane"/>
    <property type="evidence" value="ECO:0007669"/>
    <property type="project" value="TreeGrafter"/>
</dbReference>
<dbReference type="InterPro" id="IPR000276">
    <property type="entry name" value="GPCR_Rhodpsn"/>
</dbReference>
<gene>
    <name evidence="9" type="primary">Lrp1b-002</name>
</gene>
<evidence type="ECO:0000313" key="9">
    <source>
        <dbReference type="EMBL" id="CAB3263493.1"/>
    </source>
</evidence>
<feature type="transmembrane region" description="Helical" evidence="7">
    <location>
        <begin position="285"/>
        <end position="306"/>
    </location>
</feature>
<keyword evidence="4" id="KW-0677">Repeat</keyword>
<dbReference type="PRINTS" id="PR00237">
    <property type="entry name" value="GPCRRHODOPSN"/>
</dbReference>
<dbReference type="SUPFAM" id="SSF81321">
    <property type="entry name" value="Family A G protein-coupled receptor-like"/>
    <property type="match status" value="1"/>
</dbReference>
<keyword evidence="9" id="KW-0449">Lipoprotein</keyword>
<keyword evidence="5 7" id="KW-1133">Transmembrane helix</keyword>
<dbReference type="PANTHER" id="PTHR24372">
    <property type="entry name" value="GLYCOPROTEIN HORMONE RECEPTOR"/>
    <property type="match status" value="1"/>
</dbReference>
<dbReference type="Gene3D" id="1.20.1070.10">
    <property type="entry name" value="Rhodopsin 7-helix transmembrane proteins"/>
    <property type="match status" value="1"/>
</dbReference>
<comment type="subcellular location">
    <subcellularLocation>
        <location evidence="1">Membrane</location>
    </subcellularLocation>
</comment>
<dbReference type="EMBL" id="LR787631">
    <property type="protein sequence ID" value="CAB3263493.1"/>
    <property type="molecule type" value="mRNA"/>
</dbReference>
<evidence type="ECO:0000259" key="8">
    <source>
        <dbReference type="PROSITE" id="PS50262"/>
    </source>
</evidence>
<feature type="domain" description="G-protein coupled receptors family 1 profile" evidence="8">
    <location>
        <begin position="21"/>
        <end position="337"/>
    </location>
</feature>
<dbReference type="GO" id="GO:0007189">
    <property type="term" value="P:adenylate cyclase-activating G protein-coupled receptor signaling pathway"/>
    <property type="evidence" value="ECO:0007669"/>
    <property type="project" value="TreeGrafter"/>
</dbReference>
<sequence length="389" mass="43916">MIANPIYRAIFWITAVLALGGNSFVFIATAHSLWNVDRNKNVFIITSAFILNLCCSDFLMGIYLLVVIVQATQFSGTYCLFDKEWRSSSLCSGLGVLSIISSEASAFTMTAMTTFRLISAFKPFTIRSVGVCKVLFAELVCWISAVVLAIVPLLKVTSGYFTTDVWFPNNIFGNDFVSRENMSLLAERIANVKRERWDDVKETIKQTFPRNPIKGEFGYYGETSVCMPRLFATTSEFAWEYSTFLITINFLMFIYMVVAYVLIYKQSNRMKGSRSNDVSSKMQKRISRLILTDFCCWIPICVMGYLSVGGMKMPPDAYVLSACLLLPINSALNPLLYSKAIEDQLVRAKKWLMEKLSILRASTNRSSDLAVRYNAGADEEGDRVVEIRE</sequence>
<dbReference type="InterPro" id="IPR017452">
    <property type="entry name" value="GPCR_Rhodpsn_7TM"/>
</dbReference>